<dbReference type="Pfam" id="PF18895">
    <property type="entry name" value="T4SS_pilin"/>
    <property type="match status" value="1"/>
</dbReference>
<reference evidence="2 3" key="1">
    <citation type="journal article" date="2015" name="Nature">
        <title>rRNA introns, odd ribosomes, and small enigmatic genomes across a large radiation of phyla.</title>
        <authorList>
            <person name="Brown C.T."/>
            <person name="Hug L.A."/>
            <person name="Thomas B.C."/>
            <person name="Sharon I."/>
            <person name="Castelle C.J."/>
            <person name="Singh A."/>
            <person name="Wilkins M.J."/>
            <person name="Williams K.H."/>
            <person name="Banfield J.F."/>
        </authorList>
    </citation>
    <scope>NUCLEOTIDE SEQUENCE [LARGE SCALE GENOMIC DNA]</scope>
</reference>
<dbReference type="Proteomes" id="UP000034430">
    <property type="component" value="Unassembled WGS sequence"/>
</dbReference>
<gene>
    <name evidence="2" type="ORF">US65_C0021G0002</name>
</gene>
<feature type="transmembrane region" description="Helical" evidence="1">
    <location>
        <begin position="71"/>
        <end position="93"/>
    </location>
</feature>
<keyword evidence="1" id="KW-1133">Transmembrane helix</keyword>
<feature type="transmembrane region" description="Helical" evidence="1">
    <location>
        <begin position="7"/>
        <end position="29"/>
    </location>
</feature>
<keyword evidence="1" id="KW-0472">Membrane</keyword>
<proteinExistence type="predicted"/>
<evidence type="ECO:0000256" key="1">
    <source>
        <dbReference type="SAM" id="Phobius"/>
    </source>
</evidence>
<keyword evidence="1" id="KW-0812">Transmembrane</keyword>
<dbReference type="EMBL" id="LBTU01000021">
    <property type="protein sequence ID" value="KKQ46979.1"/>
    <property type="molecule type" value="Genomic_DNA"/>
</dbReference>
<dbReference type="AlphaFoldDB" id="A0A0G0KCX9"/>
<evidence type="ECO:0000313" key="2">
    <source>
        <dbReference type="EMBL" id="KKQ46979.1"/>
    </source>
</evidence>
<sequence length="144" mass="15713">MQKIKKFVILNCAFVIVLMLLVVPVFSFAQTNADKGLIPCGRSPGPNVDLATTKPCEFKDFMTLINTVIKFILFKLVVPISAVMFFYAGFLMVTSGGSTEARGKAKNIFSNAVYGLVIAAGAWLIIRTILSILSPEGAWTWIGF</sequence>
<organism evidence="2 3">
    <name type="scientific">Candidatus Yanofskybacteria bacterium GW2011_GWC2_37_9</name>
    <dbReference type="NCBI Taxonomy" id="1619028"/>
    <lineage>
        <taxon>Bacteria</taxon>
        <taxon>Candidatus Yanofskyibacteriota</taxon>
    </lineage>
</organism>
<evidence type="ECO:0000313" key="3">
    <source>
        <dbReference type="Proteomes" id="UP000034430"/>
    </source>
</evidence>
<protein>
    <recommendedName>
        <fullName evidence="4">TrbC/VIRB2 family protein</fullName>
    </recommendedName>
</protein>
<name>A0A0G0KCX9_9BACT</name>
<accession>A0A0G0KCX9</accession>
<evidence type="ECO:0008006" key="4">
    <source>
        <dbReference type="Google" id="ProtNLM"/>
    </source>
</evidence>
<comment type="caution">
    <text evidence="2">The sequence shown here is derived from an EMBL/GenBank/DDBJ whole genome shotgun (WGS) entry which is preliminary data.</text>
</comment>
<feature type="transmembrane region" description="Helical" evidence="1">
    <location>
        <begin position="113"/>
        <end position="134"/>
    </location>
</feature>
<dbReference type="InterPro" id="IPR043993">
    <property type="entry name" value="T4SS_pilin"/>
</dbReference>